<dbReference type="PANTHER" id="PTHR11220">
    <property type="entry name" value="HEME-BINDING PROTEIN-RELATED"/>
    <property type="match status" value="1"/>
</dbReference>
<dbReference type="Gene3D" id="3.20.80.10">
    <property type="entry name" value="Regulatory factor, effector binding domain"/>
    <property type="match status" value="1"/>
</dbReference>
<dbReference type="RefSeq" id="WP_074912381.1">
    <property type="nucleotide sequence ID" value="NZ_FOVK01000007.1"/>
</dbReference>
<sequence length="171" mass="20267">MGRYESPEYRVKEKEGAFEIREYQEYYVVKYKENEDPMNSGGFQTLFRYISKNNEKEAKISMTVPVIEKKEEEVYTMAFVLPKEHLHDIPLPKDKRLSIEKIEEGYYAAITFSGVSSGKVEKEQETRLKEWISKKGYEVSGETRVAYYNPPFIPGLFRRNEIWIPVRRSKE</sequence>
<proteinExistence type="predicted"/>
<evidence type="ECO:0000313" key="1">
    <source>
        <dbReference type="EMBL" id="SFN91799.1"/>
    </source>
</evidence>
<dbReference type="STRING" id="398199.SAMN05421804_1064"/>
<protein>
    <submittedName>
        <fullName evidence="1">SOUL heme-binding protein</fullName>
    </submittedName>
</protein>
<gene>
    <name evidence="1" type="ORF">SAMN04488695_107119</name>
</gene>
<reference evidence="1 2" key="1">
    <citation type="submission" date="2016-10" db="EMBL/GenBank/DDBJ databases">
        <authorList>
            <person name="de Groot N.N."/>
        </authorList>
    </citation>
    <scope>NUCLEOTIDE SEQUENCE [LARGE SCALE GENOMIC DNA]</scope>
    <source>
        <strain evidence="1 2">ML2</strain>
    </source>
</reference>
<dbReference type="Proteomes" id="UP000181899">
    <property type="component" value="Unassembled WGS sequence"/>
</dbReference>
<evidence type="ECO:0000313" key="2">
    <source>
        <dbReference type="Proteomes" id="UP000181899"/>
    </source>
</evidence>
<dbReference type="EMBL" id="FOVK01000007">
    <property type="protein sequence ID" value="SFN91799.1"/>
    <property type="molecule type" value="Genomic_DNA"/>
</dbReference>
<dbReference type="InterPro" id="IPR011256">
    <property type="entry name" value="Reg_factor_effector_dom_sf"/>
</dbReference>
<dbReference type="OrthoDB" id="2156220at2"/>
<accession>A0A1I5CXW6</accession>
<dbReference type="SUPFAM" id="SSF55136">
    <property type="entry name" value="Probable bacterial effector-binding domain"/>
    <property type="match status" value="1"/>
</dbReference>
<dbReference type="PANTHER" id="PTHR11220:SF1">
    <property type="entry name" value="HEME-BINDING PROTEIN 2"/>
    <property type="match status" value="1"/>
</dbReference>
<dbReference type="InterPro" id="IPR006917">
    <property type="entry name" value="SOUL_heme-bd"/>
</dbReference>
<organism evidence="1 2">
    <name type="scientific">Proteiniclasticum ruminis</name>
    <dbReference type="NCBI Taxonomy" id="398199"/>
    <lineage>
        <taxon>Bacteria</taxon>
        <taxon>Bacillati</taxon>
        <taxon>Bacillota</taxon>
        <taxon>Clostridia</taxon>
        <taxon>Eubacteriales</taxon>
        <taxon>Clostridiaceae</taxon>
        <taxon>Proteiniclasticum</taxon>
    </lineage>
</organism>
<dbReference type="Pfam" id="PF04832">
    <property type="entry name" value="SOUL"/>
    <property type="match status" value="1"/>
</dbReference>
<name>A0A1I5CXW6_9CLOT</name>
<keyword evidence="2" id="KW-1185">Reference proteome</keyword>
<dbReference type="AlphaFoldDB" id="A0A1I5CXW6"/>